<name>A0A0D7W8S6_9FLAO</name>
<keyword evidence="3" id="KW-1185">Reference proteome</keyword>
<protein>
    <submittedName>
        <fullName evidence="2">Uncharacterized protein</fullName>
    </submittedName>
</protein>
<gene>
    <name evidence="2" type="ORF">PW52_13595</name>
</gene>
<proteinExistence type="predicted"/>
<evidence type="ECO:0000313" key="3">
    <source>
        <dbReference type="Proteomes" id="UP000032578"/>
    </source>
</evidence>
<dbReference type="PATRIC" id="fig|1435349.4.peg.741"/>
<evidence type="ECO:0000313" key="2">
    <source>
        <dbReference type="EMBL" id="KJD34222.1"/>
    </source>
</evidence>
<reference evidence="2 3" key="1">
    <citation type="submission" date="2014-11" db="EMBL/GenBank/DDBJ databases">
        <title>Tamlana sedimentorum sp. nov., isolated from shallow sand sediments of the Sea of Japan.</title>
        <authorList>
            <person name="Romanenko L.A."/>
        </authorList>
    </citation>
    <scope>NUCLEOTIDE SEQUENCE [LARGE SCALE GENOMIC DNA]</scope>
    <source>
        <strain evidence="2 3">JCM 19808</strain>
    </source>
</reference>
<evidence type="ECO:0000256" key="1">
    <source>
        <dbReference type="SAM" id="Phobius"/>
    </source>
</evidence>
<feature type="transmembrane region" description="Helical" evidence="1">
    <location>
        <begin position="77"/>
        <end position="97"/>
    </location>
</feature>
<organism evidence="2 3">
    <name type="scientific">Neotamlana sedimentorum</name>
    <dbReference type="NCBI Taxonomy" id="1435349"/>
    <lineage>
        <taxon>Bacteria</taxon>
        <taxon>Pseudomonadati</taxon>
        <taxon>Bacteroidota</taxon>
        <taxon>Flavobacteriia</taxon>
        <taxon>Flavobacteriales</taxon>
        <taxon>Flavobacteriaceae</taxon>
        <taxon>Neotamlana</taxon>
    </lineage>
</organism>
<feature type="transmembrane region" description="Helical" evidence="1">
    <location>
        <begin position="138"/>
        <end position="156"/>
    </location>
</feature>
<feature type="transmembrane region" description="Helical" evidence="1">
    <location>
        <begin position="210"/>
        <end position="229"/>
    </location>
</feature>
<keyword evidence="1" id="KW-0472">Membrane</keyword>
<feature type="transmembrane region" description="Helical" evidence="1">
    <location>
        <begin position="171"/>
        <end position="190"/>
    </location>
</feature>
<accession>A0A0D7W8S6</accession>
<dbReference type="STRING" id="1435349.PW52_13595"/>
<dbReference type="Proteomes" id="UP000032578">
    <property type="component" value="Unassembled WGS sequence"/>
</dbReference>
<keyword evidence="1" id="KW-1133">Transmembrane helix</keyword>
<keyword evidence="1" id="KW-0812">Transmembrane</keyword>
<dbReference type="AlphaFoldDB" id="A0A0D7W8S6"/>
<dbReference type="EMBL" id="JTDW01000012">
    <property type="protein sequence ID" value="KJD34222.1"/>
    <property type="molecule type" value="Genomic_DNA"/>
</dbReference>
<feature type="transmembrane region" description="Helical" evidence="1">
    <location>
        <begin position="6"/>
        <end position="28"/>
    </location>
</feature>
<comment type="caution">
    <text evidence="2">The sequence shown here is derived from an EMBL/GenBank/DDBJ whole genome shotgun (WGS) entry which is preliminary data.</text>
</comment>
<sequence length="234" mass="28323">MNTFFIYYYTAIIYSLEILAAITGVFVYKKFKNTAVIYFIHVLIYSFFIDLLGGYTMLINANGFLSFLRNTRFEQNYWWYTLMWNLGATSFYVYYFLKILKSNSFKKALIGLWAIFILSSIFIISFNFDTFFTSNLSLINNFSAILILLSCMFYFVEKLYGNNIFYFYKSINFYISITLLFWWLIMTPLVFFDNYNTRSDWNYVFLRRQIYMMSNIFMYLTFTFSLLWCKPQNV</sequence>
<feature type="transmembrane region" description="Helical" evidence="1">
    <location>
        <begin position="35"/>
        <end position="57"/>
    </location>
</feature>
<feature type="transmembrane region" description="Helical" evidence="1">
    <location>
        <begin position="109"/>
        <end position="126"/>
    </location>
</feature>